<feature type="compositionally biased region" description="Acidic residues" evidence="1">
    <location>
        <begin position="33"/>
        <end position="56"/>
    </location>
</feature>
<feature type="compositionally biased region" description="Basic and acidic residues" evidence="1">
    <location>
        <begin position="1"/>
        <end position="24"/>
    </location>
</feature>
<dbReference type="RefSeq" id="WP_254085929.1">
    <property type="nucleotide sequence ID" value="NZ_JAHESE010000021.1"/>
</dbReference>
<dbReference type="EMBL" id="JAHESE010000021">
    <property type="protein sequence ID" value="MBT1710353.1"/>
    <property type="molecule type" value="Genomic_DNA"/>
</dbReference>
<keyword evidence="3" id="KW-1185">Reference proteome</keyword>
<dbReference type="AlphaFoldDB" id="A0AAP2GV31"/>
<evidence type="ECO:0000256" key="1">
    <source>
        <dbReference type="SAM" id="MobiDB-lite"/>
    </source>
</evidence>
<feature type="region of interest" description="Disordered" evidence="1">
    <location>
        <begin position="1"/>
        <end position="72"/>
    </location>
</feature>
<reference evidence="2 3" key="1">
    <citation type="submission" date="2021-05" db="EMBL/GenBank/DDBJ databases">
        <title>A Polyphasic approach of four new species of the genus Ohtaekwangia: Ohtaekwangia histidinii sp. nov., Ohtaekwangia cretensis sp. nov., Ohtaekwangia indiensis sp. nov., Ohtaekwangia reichenbachii sp. nov. from diverse environment.</title>
        <authorList>
            <person name="Octaviana S."/>
        </authorList>
    </citation>
    <scope>NUCLEOTIDE SEQUENCE [LARGE SCALE GENOMIC DNA]</scope>
    <source>
        <strain evidence="2 3">PWU5</strain>
    </source>
</reference>
<proteinExistence type="predicted"/>
<evidence type="ECO:0000313" key="2">
    <source>
        <dbReference type="EMBL" id="MBT1710353.1"/>
    </source>
</evidence>
<sequence>MNYMPKDDAVFPEKTADDLPKGADLRSLQGEELTWEETPEEEDLDASETDDDENEGVGDGKLGKTSPDLLEK</sequence>
<organism evidence="2 3">
    <name type="scientific">Dawidia cretensis</name>
    <dbReference type="NCBI Taxonomy" id="2782350"/>
    <lineage>
        <taxon>Bacteria</taxon>
        <taxon>Pseudomonadati</taxon>
        <taxon>Bacteroidota</taxon>
        <taxon>Cytophagia</taxon>
        <taxon>Cytophagales</taxon>
        <taxon>Chryseotaleaceae</taxon>
        <taxon>Dawidia</taxon>
    </lineage>
</organism>
<gene>
    <name evidence="2" type="ORF">KK062_19050</name>
</gene>
<comment type="caution">
    <text evidence="2">The sequence shown here is derived from an EMBL/GenBank/DDBJ whole genome shotgun (WGS) entry which is preliminary data.</text>
</comment>
<protein>
    <submittedName>
        <fullName evidence="2">Uncharacterized protein</fullName>
    </submittedName>
</protein>
<evidence type="ECO:0000313" key="3">
    <source>
        <dbReference type="Proteomes" id="UP001319080"/>
    </source>
</evidence>
<dbReference type="Proteomes" id="UP001319080">
    <property type="component" value="Unassembled WGS sequence"/>
</dbReference>
<accession>A0AAP2GV31</accession>
<name>A0AAP2GV31_9BACT</name>